<organism evidence="1 2">
    <name type="scientific">Streptomyces pratisoli</name>
    <dbReference type="NCBI Taxonomy" id="3139917"/>
    <lineage>
        <taxon>Bacteria</taxon>
        <taxon>Bacillati</taxon>
        <taxon>Actinomycetota</taxon>
        <taxon>Actinomycetes</taxon>
        <taxon>Kitasatosporales</taxon>
        <taxon>Streptomycetaceae</taxon>
        <taxon>Streptomyces</taxon>
    </lineage>
</organism>
<gene>
    <name evidence="1" type="ORF">WKI58_10395</name>
</gene>
<dbReference type="EMBL" id="JBBKAI010000002">
    <property type="protein sequence ID" value="MEJ8656931.1"/>
    <property type="molecule type" value="Genomic_DNA"/>
</dbReference>
<comment type="caution">
    <text evidence="1">The sequence shown here is derived from an EMBL/GenBank/DDBJ whole genome shotgun (WGS) entry which is preliminary data.</text>
</comment>
<proteinExistence type="predicted"/>
<evidence type="ECO:0000313" key="2">
    <source>
        <dbReference type="Proteomes" id="UP001375539"/>
    </source>
</evidence>
<keyword evidence="2" id="KW-1185">Reference proteome</keyword>
<name>A0ACC6QF27_9ACTN</name>
<protein>
    <submittedName>
        <fullName evidence="1">Substrate-binding domain-containing protein</fullName>
    </submittedName>
</protein>
<sequence>MRLHVDQRHERVLALVRERGSLRVAQLAAELGVSAVTLRRDVETLAAQGKVRRMHGAVLPPDGTPAENRASAPGSGGAVIGMIVPTTNYIFADIVHGAREAVEAQGGRLVLGMTGYVDGEDPVRAEHLLAGGAEGLLVAPSWFGGVPAAGQERWLMACEAPVVLVERSAPAGNPAAALDRVRTDRAHGAALAVSHLASLGHRSIAALLQDGPHTAGITAGYLASVRSLGLETVPGSPSVRTPGAEFDESVRYLVEAVERHGVTAALVHSDEDAIVLVPRLQARGIGVPEDLALIAYDDEVAALADVPLTAIAPPKRSVGELAAKLLLQRLAERGTGDVPAPRRHLELLPELRVRASCGGVRGTPGLLPVSRA</sequence>
<reference evidence="1" key="1">
    <citation type="submission" date="2024-03" db="EMBL/GenBank/DDBJ databases">
        <title>Novel Streptomyces species of biotechnological and ecological value are a feature of Machair soil.</title>
        <authorList>
            <person name="Prole J.R."/>
            <person name="Goodfellow M."/>
            <person name="Allenby N."/>
            <person name="Ward A.C."/>
        </authorList>
    </citation>
    <scope>NUCLEOTIDE SEQUENCE</scope>
    <source>
        <strain evidence="1">MS1.AVA.4</strain>
    </source>
</reference>
<accession>A0ACC6QF27</accession>
<evidence type="ECO:0000313" key="1">
    <source>
        <dbReference type="EMBL" id="MEJ8656931.1"/>
    </source>
</evidence>
<dbReference type="Proteomes" id="UP001375539">
    <property type="component" value="Unassembled WGS sequence"/>
</dbReference>